<gene>
    <name evidence="2" type="ORF">KUF71_014266</name>
</gene>
<accession>A0AAE1LPW6</accession>
<dbReference type="Proteomes" id="UP001219518">
    <property type="component" value="Unassembled WGS sequence"/>
</dbReference>
<dbReference type="InterPro" id="IPR046700">
    <property type="entry name" value="DUF6570"/>
</dbReference>
<reference evidence="2" key="2">
    <citation type="journal article" date="2023" name="BMC Genomics">
        <title>Pest status, molecular evolution, and epigenetic factors derived from the genome assembly of Frankliniella fusca, a thysanopteran phytovirus vector.</title>
        <authorList>
            <person name="Catto M.A."/>
            <person name="Labadie P.E."/>
            <person name="Jacobson A.L."/>
            <person name="Kennedy G.G."/>
            <person name="Srinivasan R."/>
            <person name="Hunt B.G."/>
        </authorList>
    </citation>
    <scope>NUCLEOTIDE SEQUENCE</scope>
    <source>
        <strain evidence="2">PL_HMW_Pooled</strain>
    </source>
</reference>
<feature type="domain" description="DUF6570" evidence="1">
    <location>
        <begin position="49"/>
        <end position="156"/>
    </location>
</feature>
<proteinExistence type="predicted"/>
<comment type="caution">
    <text evidence="2">The sequence shown here is derived from an EMBL/GenBank/DDBJ whole genome shotgun (WGS) entry which is preliminary data.</text>
</comment>
<keyword evidence="3" id="KW-1185">Reference proteome</keyword>
<evidence type="ECO:0000259" key="1">
    <source>
        <dbReference type="Pfam" id="PF20209"/>
    </source>
</evidence>
<evidence type="ECO:0000313" key="3">
    <source>
        <dbReference type="Proteomes" id="UP001219518"/>
    </source>
</evidence>
<dbReference type="EMBL" id="JAHWGI010001242">
    <property type="protein sequence ID" value="KAK3926017.1"/>
    <property type="molecule type" value="Genomic_DNA"/>
</dbReference>
<dbReference type="AlphaFoldDB" id="A0AAE1LPW6"/>
<reference evidence="2" key="1">
    <citation type="submission" date="2021-07" db="EMBL/GenBank/DDBJ databases">
        <authorList>
            <person name="Catto M.A."/>
            <person name="Jacobson A."/>
            <person name="Kennedy G."/>
            <person name="Labadie P."/>
            <person name="Hunt B.G."/>
            <person name="Srinivasan R."/>
        </authorList>
    </citation>
    <scope>NUCLEOTIDE SEQUENCE</scope>
    <source>
        <strain evidence="2">PL_HMW_Pooled</strain>
        <tissue evidence="2">Head</tissue>
    </source>
</reference>
<organism evidence="2 3">
    <name type="scientific">Frankliniella fusca</name>
    <dbReference type="NCBI Taxonomy" id="407009"/>
    <lineage>
        <taxon>Eukaryota</taxon>
        <taxon>Metazoa</taxon>
        <taxon>Ecdysozoa</taxon>
        <taxon>Arthropoda</taxon>
        <taxon>Hexapoda</taxon>
        <taxon>Insecta</taxon>
        <taxon>Pterygota</taxon>
        <taxon>Neoptera</taxon>
        <taxon>Paraneoptera</taxon>
        <taxon>Thysanoptera</taxon>
        <taxon>Terebrantia</taxon>
        <taxon>Thripoidea</taxon>
        <taxon>Thripidae</taxon>
        <taxon>Frankliniella</taxon>
    </lineage>
</organism>
<name>A0AAE1LPW6_9NEOP</name>
<protein>
    <submittedName>
        <fullName evidence="2">Peptide chain release factor RF2</fullName>
    </submittedName>
</protein>
<sequence>MLKKSNQDFKQNVLTEKGYSKTFINKIFHIKTSNAEEFCQTCTSYINRKQVSKLCLCNGLEFPVVDCEIAILNRIEERLLAPRHIFQTIWTVNGGSGQFKTKGGIVNVPVDIDTTVTQIPRSLSDSNMIHVRLAKEMEYVNNYVPRIVRPRLLYDAIKKFVLKPLPKEEGIILSHDWTIPENSFTESESLEDNIQGSIFETLLTNDNVNFTGMSEYGIRMVPAEGFKPTSVLFDECCEFLAFPTIF</sequence>
<dbReference type="Pfam" id="PF20209">
    <property type="entry name" value="DUF6570"/>
    <property type="match status" value="1"/>
</dbReference>
<evidence type="ECO:0000313" key="2">
    <source>
        <dbReference type="EMBL" id="KAK3926017.1"/>
    </source>
</evidence>